<name>A0A2J7ZFK7_9CHLO</name>
<dbReference type="AlphaFoldDB" id="A0A2J7ZFK7"/>
<dbReference type="SMART" id="SM00034">
    <property type="entry name" value="CLECT"/>
    <property type="match status" value="1"/>
</dbReference>
<dbReference type="InterPro" id="IPR016186">
    <property type="entry name" value="C-type_lectin-like/link_sf"/>
</dbReference>
<proteinExistence type="predicted"/>
<reference evidence="3 4" key="1">
    <citation type="journal article" date="2017" name="Mol. Biol. Evol.">
        <title>The 4-celled Tetrabaena socialis nuclear genome reveals the essential components for genetic control of cell number at the origin of multicellularity in the volvocine lineage.</title>
        <authorList>
            <person name="Featherston J."/>
            <person name="Arakaki Y."/>
            <person name="Hanschen E.R."/>
            <person name="Ferris P.J."/>
            <person name="Michod R.E."/>
            <person name="Olson B.J.S.C."/>
            <person name="Nozaki H."/>
            <person name="Durand P.M."/>
        </authorList>
    </citation>
    <scope>NUCLEOTIDE SEQUENCE [LARGE SCALE GENOMIC DNA]</scope>
    <source>
        <strain evidence="3 4">NIES-571</strain>
    </source>
</reference>
<feature type="domain" description="C-type lectin" evidence="2">
    <location>
        <begin position="151"/>
        <end position="258"/>
    </location>
</feature>
<evidence type="ECO:0000313" key="4">
    <source>
        <dbReference type="Proteomes" id="UP000236333"/>
    </source>
</evidence>
<keyword evidence="1" id="KW-1015">Disulfide bond</keyword>
<evidence type="ECO:0000313" key="3">
    <source>
        <dbReference type="EMBL" id="PNG99038.1"/>
    </source>
</evidence>
<dbReference type="PROSITE" id="PS00615">
    <property type="entry name" value="C_TYPE_LECTIN_1"/>
    <property type="match status" value="1"/>
</dbReference>
<dbReference type="SUPFAM" id="SSF56436">
    <property type="entry name" value="C-type lectin-like"/>
    <property type="match status" value="1"/>
</dbReference>
<dbReference type="Pfam" id="PF00059">
    <property type="entry name" value="Lectin_C"/>
    <property type="match status" value="1"/>
</dbReference>
<gene>
    <name evidence="3" type="ORF">TSOC_015192</name>
</gene>
<dbReference type="CDD" id="cd00037">
    <property type="entry name" value="CLECT"/>
    <property type="match status" value="1"/>
</dbReference>
<sequence length="281" mass="28043">VPAMELGRSLDVGLLQYTTSHQDVSYPSSYGTCAALGATLADVSGSAAPADGGAALAAAVRLASQSRAESLFWVAGGGAGSGSEANCTAMYGGWGPQEQPPGSIAQLPCSTSLPVLCQRDLPDPLRPTALAALGPSETLLLFSAPLTRSAASTGCLAAGGRLLSAAGPAELRAAVAALLPAAASAGPLEVWVGLSRWASSDTWSWDDPRGGSAAAVVAWGGWDWGQPNAASGDCGVLTLPGGVWRSTACSGTRAYVCRRGARARGRGGEVTGACVEGKWGS</sequence>
<dbReference type="OrthoDB" id="552011at2759"/>
<dbReference type="InterPro" id="IPR018378">
    <property type="entry name" value="C-type_lectin_CS"/>
</dbReference>
<comment type="caution">
    <text evidence="3">The sequence shown here is derived from an EMBL/GenBank/DDBJ whole genome shotgun (WGS) entry which is preliminary data.</text>
</comment>
<dbReference type="Gene3D" id="3.10.100.10">
    <property type="entry name" value="Mannose-Binding Protein A, subunit A"/>
    <property type="match status" value="1"/>
</dbReference>
<dbReference type="Proteomes" id="UP000236333">
    <property type="component" value="Unassembled WGS sequence"/>
</dbReference>
<feature type="non-terminal residue" evidence="3">
    <location>
        <position position="1"/>
    </location>
</feature>
<dbReference type="EMBL" id="PGGS01004411">
    <property type="protein sequence ID" value="PNG99038.1"/>
    <property type="molecule type" value="Genomic_DNA"/>
</dbReference>
<accession>A0A2J7ZFK7</accession>
<dbReference type="PROSITE" id="PS50041">
    <property type="entry name" value="C_TYPE_LECTIN_2"/>
    <property type="match status" value="1"/>
</dbReference>
<dbReference type="InterPro" id="IPR001304">
    <property type="entry name" value="C-type_lectin-like"/>
</dbReference>
<dbReference type="InterPro" id="IPR016187">
    <property type="entry name" value="CTDL_fold"/>
</dbReference>
<evidence type="ECO:0000259" key="2">
    <source>
        <dbReference type="PROSITE" id="PS50041"/>
    </source>
</evidence>
<protein>
    <recommendedName>
        <fullName evidence="2">C-type lectin domain-containing protein</fullName>
    </recommendedName>
</protein>
<keyword evidence="4" id="KW-1185">Reference proteome</keyword>
<organism evidence="3 4">
    <name type="scientific">Tetrabaena socialis</name>
    <dbReference type="NCBI Taxonomy" id="47790"/>
    <lineage>
        <taxon>Eukaryota</taxon>
        <taxon>Viridiplantae</taxon>
        <taxon>Chlorophyta</taxon>
        <taxon>core chlorophytes</taxon>
        <taxon>Chlorophyceae</taxon>
        <taxon>CS clade</taxon>
        <taxon>Chlamydomonadales</taxon>
        <taxon>Tetrabaenaceae</taxon>
        <taxon>Tetrabaena</taxon>
    </lineage>
</organism>
<evidence type="ECO:0000256" key="1">
    <source>
        <dbReference type="ARBA" id="ARBA00023157"/>
    </source>
</evidence>